<keyword evidence="4" id="KW-0678">Repressor</keyword>
<dbReference type="Pfam" id="PF09757">
    <property type="entry name" value="Arb2-like"/>
    <property type="match status" value="1"/>
</dbReference>
<name>A0AAW0A3X0_9AGAR</name>
<dbReference type="InterPro" id="IPR037138">
    <property type="entry name" value="His_deacetylse_dom_sf"/>
</dbReference>
<reference evidence="12 13" key="1">
    <citation type="journal article" date="2024" name="J Genomics">
        <title>Draft genome sequencing and assembly of Favolaschia claudopus CIRM-BRFM 2984 isolated from oak limbs.</title>
        <authorList>
            <person name="Navarro D."/>
            <person name="Drula E."/>
            <person name="Chaduli D."/>
            <person name="Cazenave R."/>
            <person name="Ahrendt S."/>
            <person name="Wang J."/>
            <person name="Lipzen A."/>
            <person name="Daum C."/>
            <person name="Barry K."/>
            <person name="Grigoriev I.V."/>
            <person name="Favel A."/>
            <person name="Rosso M.N."/>
            <person name="Martin F."/>
        </authorList>
    </citation>
    <scope>NUCLEOTIDE SEQUENCE [LARGE SCALE GENOMIC DNA]</scope>
    <source>
        <strain evidence="12 13">CIRM-BRFM 2984</strain>
    </source>
</reference>
<dbReference type="AlphaFoldDB" id="A0AAW0A3X0"/>
<evidence type="ECO:0000256" key="2">
    <source>
        <dbReference type="ARBA" id="ARBA00007738"/>
    </source>
</evidence>
<dbReference type="GO" id="GO:0040029">
    <property type="term" value="P:epigenetic regulation of gene expression"/>
    <property type="evidence" value="ECO:0007669"/>
    <property type="project" value="TreeGrafter"/>
</dbReference>
<evidence type="ECO:0000256" key="8">
    <source>
        <dbReference type="ARBA" id="ARBA00023163"/>
    </source>
</evidence>
<dbReference type="Pfam" id="PF00850">
    <property type="entry name" value="Hist_deacetyl"/>
    <property type="match status" value="1"/>
</dbReference>
<comment type="similarity">
    <text evidence="2">Belongs to the histone deacetylase family. HD type 2 subfamily.</text>
</comment>
<accession>A0AAW0A3X0</accession>
<organism evidence="12 13">
    <name type="scientific">Favolaschia claudopus</name>
    <dbReference type="NCBI Taxonomy" id="2862362"/>
    <lineage>
        <taxon>Eukaryota</taxon>
        <taxon>Fungi</taxon>
        <taxon>Dikarya</taxon>
        <taxon>Basidiomycota</taxon>
        <taxon>Agaricomycotina</taxon>
        <taxon>Agaricomycetes</taxon>
        <taxon>Agaricomycetidae</taxon>
        <taxon>Agaricales</taxon>
        <taxon>Marasmiineae</taxon>
        <taxon>Mycenaceae</taxon>
        <taxon>Favolaschia</taxon>
    </lineage>
</organism>
<comment type="subcellular location">
    <subcellularLocation>
        <location evidence="1">Nucleus</location>
    </subcellularLocation>
</comment>
<evidence type="ECO:0000256" key="9">
    <source>
        <dbReference type="ARBA" id="ARBA00023242"/>
    </source>
</evidence>
<keyword evidence="13" id="KW-1185">Reference proteome</keyword>
<evidence type="ECO:0000259" key="11">
    <source>
        <dbReference type="Pfam" id="PF09757"/>
    </source>
</evidence>
<evidence type="ECO:0000256" key="4">
    <source>
        <dbReference type="ARBA" id="ARBA00022491"/>
    </source>
</evidence>
<dbReference type="Proteomes" id="UP001362999">
    <property type="component" value="Unassembled WGS sequence"/>
</dbReference>
<evidence type="ECO:0000256" key="3">
    <source>
        <dbReference type="ARBA" id="ARBA00012111"/>
    </source>
</evidence>
<evidence type="ECO:0000256" key="5">
    <source>
        <dbReference type="ARBA" id="ARBA00022801"/>
    </source>
</evidence>
<evidence type="ECO:0000259" key="10">
    <source>
        <dbReference type="Pfam" id="PF00850"/>
    </source>
</evidence>
<comment type="caution">
    <text evidence="12">The sequence shown here is derived from an EMBL/GenBank/DDBJ whole genome shotgun (WGS) entry which is preliminary data.</text>
</comment>
<dbReference type="InterPro" id="IPR023801">
    <property type="entry name" value="His_deacetylse_dom"/>
</dbReference>
<evidence type="ECO:0000256" key="6">
    <source>
        <dbReference type="ARBA" id="ARBA00022853"/>
    </source>
</evidence>
<evidence type="ECO:0000313" key="13">
    <source>
        <dbReference type="Proteomes" id="UP001362999"/>
    </source>
</evidence>
<dbReference type="Gene3D" id="3.40.800.20">
    <property type="entry name" value="Histone deacetylase domain"/>
    <property type="match status" value="1"/>
</dbReference>
<dbReference type="EMBL" id="JAWWNJ010000086">
    <property type="protein sequence ID" value="KAK7000850.1"/>
    <property type="molecule type" value="Genomic_DNA"/>
</dbReference>
<feature type="domain" description="Histone deacetylase" evidence="10">
    <location>
        <begin position="61"/>
        <end position="367"/>
    </location>
</feature>
<keyword evidence="9" id="KW-0539">Nucleus</keyword>
<gene>
    <name evidence="12" type="ORF">R3P38DRAFT_3368824</name>
</gene>
<evidence type="ECO:0000256" key="1">
    <source>
        <dbReference type="ARBA" id="ARBA00004123"/>
    </source>
</evidence>
<dbReference type="PRINTS" id="PR01270">
    <property type="entry name" value="HDASUPER"/>
</dbReference>
<dbReference type="PANTHER" id="PTHR10625">
    <property type="entry name" value="HISTONE DEACETYLASE HDAC1-RELATED"/>
    <property type="match status" value="1"/>
</dbReference>
<protein>
    <recommendedName>
        <fullName evidence="3">histone deacetylase</fullName>
        <ecNumber evidence="3">3.5.1.98</ecNumber>
    </recommendedName>
</protein>
<feature type="domain" description="Arb2-like" evidence="11">
    <location>
        <begin position="439"/>
        <end position="678"/>
    </location>
</feature>
<keyword evidence="7" id="KW-0805">Transcription regulation</keyword>
<dbReference type="GO" id="GO:0141221">
    <property type="term" value="F:histone deacetylase activity, hydrolytic mechanism"/>
    <property type="evidence" value="ECO:0007669"/>
    <property type="project" value="UniProtKB-EC"/>
</dbReference>
<dbReference type="EC" id="3.5.1.98" evidence="3"/>
<sequence length="687" mass="76125">MPPMQSSMQVVEESDPMVIDSVEPSAPQSTMTAHAYPPSSEPDVGFVYDTEMTLHCSPDGHPEAPERILRIWKALVSGHYISRAKVIPTRQVLEHEALLVHSQKLWDKVEAIQYMTQPQFLDSEEHYEQLSLYICAATTLTARLSCGGVIEACLAVARGELSKTFAVVRPPGHHAEPEEHMGFCFFNNVAVAARVVQNLTPLKKILILDWDVHHGNGTQRAFNSDPSVLFISLHRHDGGDFYPYGPFGDLDSCGEGLGLGYLFVDYTLSSVNIPWPENGMGDADYIHAFQKVIMPIATEFDPELVIISAGFDAAEGDDLGECLVTPVGYAHMTYMLAGLAGGLLAVALEGGYNLDSITKSALAVTEIIMGGAPPEMGPMVASEAGARTVWLVARQQSQYWKSLNAWACEPEGLPCAAASYSSYKTVVPTEANSPPLPTQEILKLHRQHYMYSEHGMMEVPLVSAELEQRFSGQVICSPDVFQCETLVFVVHEFGNLRVEMSASVMRDAQLERANLIEFSKDLVTWVKAEGYSLLDVNLFPTPNGSILRPKTKSIRALRQEVITYVWDNYVMLSSARNIVLVGHGPACQQLMDLIDMRETSVVESVRSVIQVVGHWPPCLPSRPENLKWYRCHSFLALGCDHSIRRKVQEVEWHGHVLDVDEDRSVALFAKALPDIKRFVKAQLSCLK</sequence>
<proteinExistence type="inferred from homology"/>
<dbReference type="SUPFAM" id="SSF52768">
    <property type="entry name" value="Arginase/deacetylase"/>
    <property type="match status" value="1"/>
</dbReference>
<evidence type="ECO:0000313" key="12">
    <source>
        <dbReference type="EMBL" id="KAK7000850.1"/>
    </source>
</evidence>
<dbReference type="InterPro" id="IPR023696">
    <property type="entry name" value="Ureohydrolase_dom_sf"/>
</dbReference>
<dbReference type="PANTHER" id="PTHR10625:SF5">
    <property type="entry name" value="HISTONE DEACETYLASE"/>
    <property type="match status" value="1"/>
</dbReference>
<keyword evidence="8" id="KW-0804">Transcription</keyword>
<dbReference type="InterPro" id="IPR019154">
    <property type="entry name" value="Arb2-like_domain"/>
</dbReference>
<dbReference type="InterPro" id="IPR000286">
    <property type="entry name" value="HDACs"/>
</dbReference>
<dbReference type="GO" id="GO:0000118">
    <property type="term" value="C:histone deacetylase complex"/>
    <property type="evidence" value="ECO:0007669"/>
    <property type="project" value="TreeGrafter"/>
</dbReference>
<keyword evidence="6" id="KW-0156">Chromatin regulator</keyword>
<keyword evidence="5" id="KW-0378">Hydrolase</keyword>
<evidence type="ECO:0000256" key="7">
    <source>
        <dbReference type="ARBA" id="ARBA00023015"/>
    </source>
</evidence>